<proteinExistence type="predicted"/>
<feature type="compositionally biased region" description="Basic and acidic residues" evidence="1">
    <location>
        <begin position="30"/>
        <end position="51"/>
    </location>
</feature>
<dbReference type="Proteomes" id="UP000198781">
    <property type="component" value="Unassembled WGS sequence"/>
</dbReference>
<dbReference type="EMBL" id="FMZC01000004">
    <property type="protein sequence ID" value="SDD06710.1"/>
    <property type="molecule type" value="Genomic_DNA"/>
</dbReference>
<protein>
    <submittedName>
        <fullName evidence="2">Uncharacterized protein</fullName>
    </submittedName>
</protein>
<evidence type="ECO:0000313" key="3">
    <source>
        <dbReference type="Proteomes" id="UP000198781"/>
    </source>
</evidence>
<organism evidence="2 3">
    <name type="scientific">Paracidovorax valerianellae</name>
    <dbReference type="NCBI Taxonomy" id="187868"/>
    <lineage>
        <taxon>Bacteria</taxon>
        <taxon>Pseudomonadati</taxon>
        <taxon>Pseudomonadota</taxon>
        <taxon>Betaproteobacteria</taxon>
        <taxon>Burkholderiales</taxon>
        <taxon>Comamonadaceae</taxon>
        <taxon>Paracidovorax</taxon>
    </lineage>
</organism>
<dbReference type="OrthoDB" id="8795487at2"/>
<accession>A0A1G6RPU3</accession>
<reference evidence="2 3" key="1">
    <citation type="submission" date="2016-10" db="EMBL/GenBank/DDBJ databases">
        <authorList>
            <person name="de Groot N.N."/>
        </authorList>
    </citation>
    <scope>NUCLEOTIDE SEQUENCE [LARGE SCALE GENOMIC DNA]</scope>
    <source>
        <strain evidence="2 3">DSM 16619</strain>
    </source>
</reference>
<gene>
    <name evidence="2" type="ORF">SAMN05192589_104206</name>
</gene>
<feature type="compositionally biased region" description="Basic and acidic residues" evidence="1">
    <location>
        <begin position="13"/>
        <end position="22"/>
    </location>
</feature>
<name>A0A1G6RPU3_9BURK</name>
<dbReference type="AlphaFoldDB" id="A0A1G6RPU3"/>
<feature type="region of interest" description="Disordered" evidence="1">
    <location>
        <begin position="1"/>
        <end position="92"/>
    </location>
</feature>
<dbReference type="RefSeq" id="WP_092742507.1">
    <property type="nucleotide sequence ID" value="NZ_FMZC01000004.1"/>
</dbReference>
<feature type="compositionally biased region" description="Basic and acidic residues" evidence="1">
    <location>
        <begin position="65"/>
        <end position="92"/>
    </location>
</feature>
<sequence>MSTPRDPLPSAHVPERKERRIDTTQPHPAPDAEMKDLDTPEPRLPHERDQAVEMTGGEPSEEMEQAYKDVQRGLQDTDRGKPAHDAYQKQKR</sequence>
<evidence type="ECO:0000256" key="1">
    <source>
        <dbReference type="SAM" id="MobiDB-lite"/>
    </source>
</evidence>
<evidence type="ECO:0000313" key="2">
    <source>
        <dbReference type="EMBL" id="SDD06710.1"/>
    </source>
</evidence>
<keyword evidence="3" id="KW-1185">Reference proteome</keyword>